<name>A0A7C9TQS8_9MICO</name>
<reference evidence="1 2" key="1">
    <citation type="journal article" date="2014" name="Int. J. Syst. Evol. Microbiol.">
        <title>Description of Galbitalea soli gen. nov., sp. nov., and Frondihabitans sucicola sp. nov.</title>
        <authorList>
            <person name="Kim S.J."/>
            <person name="Lim J.M."/>
            <person name="Ahn J.H."/>
            <person name="Weon H.Y."/>
            <person name="Hamada M."/>
            <person name="Suzuki K."/>
            <person name="Ahn T.Y."/>
            <person name="Kwon S.W."/>
        </authorList>
    </citation>
    <scope>NUCLEOTIDE SEQUENCE [LARGE SCALE GENOMIC DNA]</scope>
    <source>
        <strain evidence="1 2">NBRC 108727</strain>
    </source>
</reference>
<sequence length="81" mass="8900">MAEDARRSLGLEILDSQQHPRLPRYARETAAGQNQCTICHASTVSRAAFGQLAYCHVATWSLTRFPGRFLCVDHAAISVAV</sequence>
<dbReference type="RefSeq" id="WP_163472620.1">
    <property type="nucleotide sequence ID" value="NZ_JAAGWZ010000002.1"/>
</dbReference>
<accession>A0A7C9TQS8</accession>
<evidence type="ECO:0000313" key="1">
    <source>
        <dbReference type="EMBL" id="NEM91395.1"/>
    </source>
</evidence>
<protein>
    <submittedName>
        <fullName evidence="1">Uncharacterized protein</fullName>
    </submittedName>
</protein>
<keyword evidence="2" id="KW-1185">Reference proteome</keyword>
<organism evidence="1 2">
    <name type="scientific">Galbitalea soli</name>
    <dbReference type="NCBI Taxonomy" id="1268042"/>
    <lineage>
        <taxon>Bacteria</taxon>
        <taxon>Bacillati</taxon>
        <taxon>Actinomycetota</taxon>
        <taxon>Actinomycetes</taxon>
        <taxon>Micrococcales</taxon>
        <taxon>Microbacteriaceae</taxon>
        <taxon>Galbitalea</taxon>
    </lineage>
</organism>
<evidence type="ECO:0000313" key="2">
    <source>
        <dbReference type="Proteomes" id="UP000479756"/>
    </source>
</evidence>
<dbReference type="Proteomes" id="UP000479756">
    <property type="component" value="Unassembled WGS sequence"/>
</dbReference>
<comment type="caution">
    <text evidence="1">The sequence shown here is derived from an EMBL/GenBank/DDBJ whole genome shotgun (WGS) entry which is preliminary data.</text>
</comment>
<dbReference type="AlphaFoldDB" id="A0A7C9TQS8"/>
<gene>
    <name evidence="1" type="ORF">G3T37_08490</name>
</gene>
<dbReference type="EMBL" id="JAAGWZ010000002">
    <property type="protein sequence ID" value="NEM91395.1"/>
    <property type="molecule type" value="Genomic_DNA"/>
</dbReference>
<proteinExistence type="predicted"/>